<protein>
    <submittedName>
        <fullName evidence="1">Uncharacterized protein</fullName>
    </submittedName>
</protein>
<accession>A0A0A9BFU8</accession>
<reference evidence="1" key="1">
    <citation type="submission" date="2014-09" db="EMBL/GenBank/DDBJ databases">
        <authorList>
            <person name="Magalhaes I.L.F."/>
            <person name="Oliveira U."/>
            <person name="Santos F.R."/>
            <person name="Vidigal T.H.D.A."/>
            <person name="Brescovit A.D."/>
            <person name="Santos A.J."/>
        </authorList>
    </citation>
    <scope>NUCLEOTIDE SEQUENCE</scope>
    <source>
        <tissue evidence="1">Shoot tissue taken approximately 20 cm above the soil surface</tissue>
    </source>
</reference>
<dbReference type="EMBL" id="GBRH01236867">
    <property type="protein sequence ID" value="JAD61028.1"/>
    <property type="molecule type" value="Transcribed_RNA"/>
</dbReference>
<reference evidence="1" key="2">
    <citation type="journal article" date="2015" name="Data Brief">
        <title>Shoot transcriptome of the giant reed, Arundo donax.</title>
        <authorList>
            <person name="Barrero R.A."/>
            <person name="Guerrero F.D."/>
            <person name="Moolhuijzen P."/>
            <person name="Goolsby J.A."/>
            <person name="Tidwell J."/>
            <person name="Bellgard S.E."/>
            <person name="Bellgard M.I."/>
        </authorList>
    </citation>
    <scope>NUCLEOTIDE SEQUENCE</scope>
    <source>
        <tissue evidence="1">Shoot tissue taken approximately 20 cm above the soil surface</tissue>
    </source>
</reference>
<evidence type="ECO:0000313" key="1">
    <source>
        <dbReference type="EMBL" id="JAD61028.1"/>
    </source>
</evidence>
<organism evidence="1">
    <name type="scientific">Arundo donax</name>
    <name type="common">Giant reed</name>
    <name type="synonym">Donax arundinaceus</name>
    <dbReference type="NCBI Taxonomy" id="35708"/>
    <lineage>
        <taxon>Eukaryota</taxon>
        <taxon>Viridiplantae</taxon>
        <taxon>Streptophyta</taxon>
        <taxon>Embryophyta</taxon>
        <taxon>Tracheophyta</taxon>
        <taxon>Spermatophyta</taxon>
        <taxon>Magnoliopsida</taxon>
        <taxon>Liliopsida</taxon>
        <taxon>Poales</taxon>
        <taxon>Poaceae</taxon>
        <taxon>PACMAD clade</taxon>
        <taxon>Arundinoideae</taxon>
        <taxon>Arundineae</taxon>
        <taxon>Arundo</taxon>
    </lineage>
</organism>
<dbReference type="AlphaFoldDB" id="A0A0A9BFU8"/>
<name>A0A0A9BFU8_ARUDO</name>
<proteinExistence type="predicted"/>
<sequence length="77" mass="8559">MCKLLRRVIANAGFLRRFPSLHVPQVLTSGHFWANALGTRKQGGGINFVPSPPCRRAIHLHLCVSLDFLARPNEAVQ</sequence>